<keyword evidence="1" id="KW-0346">Stress response</keyword>
<evidence type="ECO:0000256" key="2">
    <source>
        <dbReference type="PROSITE-ProRule" id="PRU00285"/>
    </source>
</evidence>
<keyword evidence="6" id="KW-1185">Reference proteome</keyword>
<evidence type="ECO:0000313" key="5">
    <source>
        <dbReference type="EMBL" id="PVU94612.1"/>
    </source>
</evidence>
<dbReference type="OrthoDB" id="1431247at2759"/>
<feature type="domain" description="SHSP" evidence="4">
    <location>
        <begin position="66"/>
        <end position="180"/>
    </location>
</feature>
<dbReference type="InterPro" id="IPR002068">
    <property type="entry name" value="A-crystallin/Hsp20_dom"/>
</dbReference>
<accession>A0A2T9YQK8</accession>
<dbReference type="Proteomes" id="UP000245383">
    <property type="component" value="Unassembled WGS sequence"/>
</dbReference>
<dbReference type="InterPro" id="IPR008978">
    <property type="entry name" value="HSP20-like_chaperone"/>
</dbReference>
<proteinExistence type="inferred from homology"/>
<comment type="caution">
    <text evidence="5">The sequence shown here is derived from an EMBL/GenBank/DDBJ whole genome shotgun (WGS) entry which is preliminary data.</text>
</comment>
<comment type="similarity">
    <text evidence="2 3">Belongs to the small heat shock protein (HSP20) family.</text>
</comment>
<name>A0A2T9YQK8_9FUNG</name>
<evidence type="ECO:0000313" key="6">
    <source>
        <dbReference type="Proteomes" id="UP000245383"/>
    </source>
</evidence>
<evidence type="ECO:0000256" key="1">
    <source>
        <dbReference type="ARBA" id="ARBA00023016"/>
    </source>
</evidence>
<dbReference type="STRING" id="133385.A0A2T9YQK8"/>
<dbReference type="Pfam" id="PF00011">
    <property type="entry name" value="HSP20"/>
    <property type="match status" value="1"/>
</dbReference>
<dbReference type="CDD" id="cd06464">
    <property type="entry name" value="ACD_sHsps-like"/>
    <property type="match status" value="1"/>
</dbReference>
<organism evidence="5 6">
    <name type="scientific">Smittium simulii</name>
    <dbReference type="NCBI Taxonomy" id="133385"/>
    <lineage>
        <taxon>Eukaryota</taxon>
        <taxon>Fungi</taxon>
        <taxon>Fungi incertae sedis</taxon>
        <taxon>Zoopagomycota</taxon>
        <taxon>Kickxellomycotina</taxon>
        <taxon>Harpellomycetes</taxon>
        <taxon>Harpellales</taxon>
        <taxon>Legeriomycetaceae</taxon>
        <taxon>Smittium</taxon>
    </lineage>
</organism>
<dbReference type="Gene3D" id="2.60.40.790">
    <property type="match status" value="1"/>
</dbReference>
<sequence length="180" mass="20080">MSGNKNTQDKVVTRDESSSVSPRFFDRYFDPVLLNQMSLMRHHLNEVFSDVRSNPWGVFHLNGGADGSSIWMPSVDVCESNNMISVSAELPGIPKENVKTSVVDNRLIISGEKKQELVEKDLPAGVHRSECSYGKFERSFALPRSAILDQISAKMDDGVLKVQIPKRPDSAFSAHMIDIK</sequence>
<dbReference type="PROSITE" id="PS01031">
    <property type="entry name" value="SHSP"/>
    <property type="match status" value="1"/>
</dbReference>
<dbReference type="SUPFAM" id="SSF49764">
    <property type="entry name" value="HSP20-like chaperones"/>
    <property type="match status" value="1"/>
</dbReference>
<dbReference type="EMBL" id="MBFR01000082">
    <property type="protein sequence ID" value="PVU94612.1"/>
    <property type="molecule type" value="Genomic_DNA"/>
</dbReference>
<dbReference type="PANTHER" id="PTHR11527">
    <property type="entry name" value="HEAT-SHOCK PROTEIN 20 FAMILY MEMBER"/>
    <property type="match status" value="1"/>
</dbReference>
<dbReference type="AlphaFoldDB" id="A0A2T9YQK8"/>
<evidence type="ECO:0000256" key="3">
    <source>
        <dbReference type="RuleBase" id="RU003616"/>
    </source>
</evidence>
<evidence type="ECO:0000259" key="4">
    <source>
        <dbReference type="PROSITE" id="PS01031"/>
    </source>
</evidence>
<reference evidence="5 6" key="1">
    <citation type="journal article" date="2018" name="MBio">
        <title>Comparative Genomics Reveals the Core Gene Toolbox for the Fungus-Insect Symbiosis.</title>
        <authorList>
            <person name="Wang Y."/>
            <person name="Stata M."/>
            <person name="Wang W."/>
            <person name="Stajich J.E."/>
            <person name="White M.M."/>
            <person name="Moncalvo J.M."/>
        </authorList>
    </citation>
    <scope>NUCLEOTIDE SEQUENCE [LARGE SCALE GENOMIC DNA]</scope>
    <source>
        <strain evidence="5 6">SWE-8-4</strain>
    </source>
</reference>
<gene>
    <name evidence="5" type="ORF">BB561_002396</name>
</gene>
<protein>
    <recommendedName>
        <fullName evidence="4">SHSP domain-containing protein</fullName>
    </recommendedName>
</protein>
<dbReference type="InterPro" id="IPR031107">
    <property type="entry name" value="Small_HSP"/>
</dbReference>